<dbReference type="AlphaFoldDB" id="A0A6B0V2R2"/>
<name>A0A6B0V2R2_IXORI</name>
<reference evidence="1" key="1">
    <citation type="submission" date="2019-12" db="EMBL/GenBank/DDBJ databases">
        <title>An insight into the sialome of adult female Ixodes ricinus ticks feeding for 6 days.</title>
        <authorList>
            <person name="Perner J."/>
            <person name="Ribeiro J.M.C."/>
        </authorList>
    </citation>
    <scope>NUCLEOTIDE SEQUENCE</scope>
    <source>
        <strain evidence="1">Semi-engorged</strain>
        <tissue evidence="1">Salivary glands</tissue>
    </source>
</reference>
<proteinExistence type="predicted"/>
<evidence type="ECO:0000313" key="1">
    <source>
        <dbReference type="EMBL" id="MXU96540.1"/>
    </source>
</evidence>
<protein>
    <submittedName>
        <fullName evidence="1">Putative secreted protein</fullName>
    </submittedName>
</protein>
<organism evidence="1">
    <name type="scientific">Ixodes ricinus</name>
    <name type="common">Common tick</name>
    <name type="synonym">Acarus ricinus</name>
    <dbReference type="NCBI Taxonomy" id="34613"/>
    <lineage>
        <taxon>Eukaryota</taxon>
        <taxon>Metazoa</taxon>
        <taxon>Ecdysozoa</taxon>
        <taxon>Arthropoda</taxon>
        <taxon>Chelicerata</taxon>
        <taxon>Arachnida</taxon>
        <taxon>Acari</taxon>
        <taxon>Parasitiformes</taxon>
        <taxon>Ixodida</taxon>
        <taxon>Ixodoidea</taxon>
        <taxon>Ixodidae</taxon>
        <taxon>Ixodinae</taxon>
        <taxon>Ixodes</taxon>
    </lineage>
</organism>
<accession>A0A6B0V2R2</accession>
<dbReference type="EMBL" id="GIFC01014457">
    <property type="protein sequence ID" value="MXU96540.1"/>
    <property type="molecule type" value="Transcribed_RNA"/>
</dbReference>
<sequence>MHARCRFALAPLCAAIALRCHRSTPMPPSLYAASPYATHTAIALRRHRLRRLPRSCCRHRLRHRHRKLPQLHASAAHCRRRRRRKALLGPPAILAETLLVSPQESQRFEQTLRPRGAGSRARGLRRRCALAASSSWFWKTSSSSHFACWQECRGGPKSGQPRWGEGRWGSKVVLKTKEQSVTQPRYDAPLPPLPPRFGASSLARSVPWPRQEEWLCYGH</sequence>